<dbReference type="InterPro" id="IPR016174">
    <property type="entry name" value="Di-haem_cyt_TM"/>
</dbReference>
<keyword evidence="4" id="KW-1003">Cell membrane</keyword>
<dbReference type="Proteomes" id="UP000228948">
    <property type="component" value="Chromosome"/>
</dbReference>
<accession>A0A2K8KE47</accession>
<dbReference type="RefSeq" id="WP_084634574.1">
    <property type="nucleotide sequence ID" value="NZ_CP024899.1"/>
</dbReference>
<dbReference type="KEGG" id="rbg:BG454_05735"/>
<keyword evidence="5" id="KW-0349">Heme</keyword>
<evidence type="ECO:0000313" key="15">
    <source>
        <dbReference type="EMBL" id="ATX67704.1"/>
    </source>
</evidence>
<keyword evidence="16" id="KW-1185">Reference proteome</keyword>
<keyword evidence="9 13" id="KW-1133">Transmembrane helix</keyword>
<dbReference type="AlphaFoldDB" id="A0A2K8KE47"/>
<dbReference type="GO" id="GO:0020037">
    <property type="term" value="F:heme binding"/>
    <property type="evidence" value="ECO:0007669"/>
    <property type="project" value="TreeGrafter"/>
</dbReference>
<evidence type="ECO:0000256" key="4">
    <source>
        <dbReference type="ARBA" id="ARBA00022475"/>
    </source>
</evidence>
<protein>
    <submittedName>
        <fullName evidence="15">Cytochrome b</fullName>
    </submittedName>
</protein>
<name>A0A2K8KE47_9RHOB</name>
<evidence type="ECO:0000256" key="5">
    <source>
        <dbReference type="ARBA" id="ARBA00022617"/>
    </source>
</evidence>
<proteinExistence type="inferred from homology"/>
<dbReference type="Pfam" id="PF01292">
    <property type="entry name" value="Ni_hydr_CYTB"/>
    <property type="match status" value="1"/>
</dbReference>
<feature type="transmembrane region" description="Helical" evidence="13">
    <location>
        <begin position="12"/>
        <end position="31"/>
    </location>
</feature>
<evidence type="ECO:0000256" key="3">
    <source>
        <dbReference type="ARBA" id="ARBA00022448"/>
    </source>
</evidence>
<dbReference type="SUPFAM" id="SSF81342">
    <property type="entry name" value="Transmembrane di-heme cytochromes"/>
    <property type="match status" value="1"/>
</dbReference>
<dbReference type="GO" id="GO:0005886">
    <property type="term" value="C:plasma membrane"/>
    <property type="evidence" value="ECO:0007669"/>
    <property type="project" value="UniProtKB-SubCell"/>
</dbReference>
<dbReference type="PANTHER" id="PTHR30529">
    <property type="entry name" value="CYTOCHROME B561"/>
    <property type="match status" value="1"/>
</dbReference>
<keyword evidence="3" id="KW-0813">Transport</keyword>
<evidence type="ECO:0000256" key="13">
    <source>
        <dbReference type="SAM" id="Phobius"/>
    </source>
</evidence>
<gene>
    <name evidence="15" type="ORF">BG454_05735</name>
</gene>
<comment type="similarity">
    <text evidence="12">Belongs to the cytochrome b561 family.</text>
</comment>
<sequence length="180" mass="19365">MSGAKYAVGTRLLHWVSAIMIVGMIPIGVIMQQEGMQRSTQDLLFIMHKNGGVILFALVALRLIWRAASPAPVLPAHMPAWQVKAASGVQWGLYIMLLVMAVSGYVRVRAGGFPVEMLDAVNAPALVPRSDALAEAAQTIHSNARFVLVALILVHVGAALRHAFARDGVFGRIWPPLGRG</sequence>
<keyword evidence="6 13" id="KW-0812">Transmembrane</keyword>
<evidence type="ECO:0000256" key="2">
    <source>
        <dbReference type="ARBA" id="ARBA00004651"/>
    </source>
</evidence>
<evidence type="ECO:0000256" key="7">
    <source>
        <dbReference type="ARBA" id="ARBA00022723"/>
    </source>
</evidence>
<keyword evidence="8" id="KW-0249">Electron transport</keyword>
<evidence type="ECO:0000256" key="1">
    <source>
        <dbReference type="ARBA" id="ARBA00001970"/>
    </source>
</evidence>
<feature type="transmembrane region" description="Helical" evidence="13">
    <location>
        <begin position="43"/>
        <end position="65"/>
    </location>
</feature>
<evidence type="ECO:0000256" key="6">
    <source>
        <dbReference type="ARBA" id="ARBA00022692"/>
    </source>
</evidence>
<keyword evidence="7" id="KW-0479">Metal-binding</keyword>
<dbReference type="EMBL" id="CP024899">
    <property type="protein sequence ID" value="ATX67704.1"/>
    <property type="molecule type" value="Genomic_DNA"/>
</dbReference>
<feature type="transmembrane region" description="Helical" evidence="13">
    <location>
        <begin position="85"/>
        <end position="108"/>
    </location>
</feature>
<dbReference type="GO" id="GO:0046872">
    <property type="term" value="F:metal ion binding"/>
    <property type="evidence" value="ECO:0007669"/>
    <property type="project" value="UniProtKB-KW"/>
</dbReference>
<dbReference type="InterPro" id="IPR011577">
    <property type="entry name" value="Cyt_b561_bac/Ni-Hgenase"/>
</dbReference>
<dbReference type="STRING" id="441209.GCA_001870665_00063"/>
<dbReference type="GO" id="GO:0022904">
    <property type="term" value="P:respiratory electron transport chain"/>
    <property type="evidence" value="ECO:0007669"/>
    <property type="project" value="InterPro"/>
</dbReference>
<organism evidence="15 16">
    <name type="scientific">Roseinatronobacter bogoriensis subsp. barguzinensis</name>
    <dbReference type="NCBI Taxonomy" id="441209"/>
    <lineage>
        <taxon>Bacteria</taxon>
        <taxon>Pseudomonadati</taxon>
        <taxon>Pseudomonadota</taxon>
        <taxon>Alphaproteobacteria</taxon>
        <taxon>Rhodobacterales</taxon>
        <taxon>Paracoccaceae</taxon>
        <taxon>Roseinatronobacter</taxon>
    </lineage>
</organism>
<evidence type="ECO:0000256" key="8">
    <source>
        <dbReference type="ARBA" id="ARBA00022982"/>
    </source>
</evidence>
<comment type="subcellular location">
    <subcellularLocation>
        <location evidence="2">Cell membrane</location>
        <topology evidence="2">Multi-pass membrane protein</topology>
    </subcellularLocation>
</comment>
<evidence type="ECO:0000313" key="16">
    <source>
        <dbReference type="Proteomes" id="UP000228948"/>
    </source>
</evidence>
<keyword evidence="11 13" id="KW-0472">Membrane</keyword>
<evidence type="ECO:0000256" key="10">
    <source>
        <dbReference type="ARBA" id="ARBA00023004"/>
    </source>
</evidence>
<evidence type="ECO:0000256" key="12">
    <source>
        <dbReference type="ARBA" id="ARBA00037975"/>
    </source>
</evidence>
<evidence type="ECO:0000256" key="11">
    <source>
        <dbReference type="ARBA" id="ARBA00023136"/>
    </source>
</evidence>
<feature type="domain" description="Cytochrome b561 bacterial/Ni-hydrogenase" evidence="14">
    <location>
        <begin position="6"/>
        <end position="175"/>
    </location>
</feature>
<evidence type="ECO:0000259" key="14">
    <source>
        <dbReference type="Pfam" id="PF01292"/>
    </source>
</evidence>
<dbReference type="OrthoDB" id="8156287at2"/>
<dbReference type="PANTHER" id="PTHR30529:SF6">
    <property type="entry name" value="BLL0291 PROTEIN"/>
    <property type="match status" value="1"/>
</dbReference>
<dbReference type="GO" id="GO:0009055">
    <property type="term" value="F:electron transfer activity"/>
    <property type="evidence" value="ECO:0007669"/>
    <property type="project" value="InterPro"/>
</dbReference>
<reference evidence="15 16" key="1">
    <citation type="submission" date="2017-11" db="EMBL/GenBank/DDBJ databases">
        <title>Revised Sequence and Annotation of the Rhodobaca barguzinensis strain alga05 Genome.</title>
        <authorList>
            <person name="Kopejtka K."/>
            <person name="Tomasch J.M."/>
            <person name="Bunk B."/>
            <person name="Koblizek M."/>
        </authorList>
    </citation>
    <scope>NUCLEOTIDE SEQUENCE [LARGE SCALE GENOMIC DNA]</scope>
    <source>
        <strain evidence="16">alga05</strain>
    </source>
</reference>
<dbReference type="InterPro" id="IPR052168">
    <property type="entry name" value="Cytochrome_b561_oxidase"/>
</dbReference>
<dbReference type="Gene3D" id="1.20.950.20">
    <property type="entry name" value="Transmembrane di-heme cytochromes, Chain C"/>
    <property type="match status" value="1"/>
</dbReference>
<evidence type="ECO:0000256" key="9">
    <source>
        <dbReference type="ARBA" id="ARBA00022989"/>
    </source>
</evidence>
<comment type="cofactor">
    <cofactor evidence="1">
        <name>heme b</name>
        <dbReference type="ChEBI" id="CHEBI:60344"/>
    </cofactor>
</comment>
<feature type="transmembrane region" description="Helical" evidence="13">
    <location>
        <begin position="146"/>
        <end position="164"/>
    </location>
</feature>
<keyword evidence="10" id="KW-0408">Iron</keyword>